<dbReference type="AlphaFoldDB" id="A0A916UFN8"/>
<proteinExistence type="predicted"/>
<gene>
    <name evidence="1" type="ORF">GCM10011396_17240</name>
</gene>
<protein>
    <submittedName>
        <fullName evidence="1">Uncharacterized protein</fullName>
    </submittedName>
</protein>
<reference evidence="1" key="2">
    <citation type="submission" date="2020-09" db="EMBL/GenBank/DDBJ databases">
        <authorList>
            <person name="Sun Q."/>
            <person name="Zhou Y."/>
        </authorList>
    </citation>
    <scope>NUCLEOTIDE SEQUENCE</scope>
    <source>
        <strain evidence="1">CGMCC 1.10998</strain>
    </source>
</reference>
<reference evidence="1" key="1">
    <citation type="journal article" date="2014" name="Int. J. Syst. Evol. Microbiol.">
        <title>Complete genome sequence of Corynebacterium casei LMG S-19264T (=DSM 44701T), isolated from a smear-ripened cheese.</title>
        <authorList>
            <consortium name="US DOE Joint Genome Institute (JGI-PGF)"/>
            <person name="Walter F."/>
            <person name="Albersmeier A."/>
            <person name="Kalinowski J."/>
            <person name="Ruckert C."/>
        </authorList>
    </citation>
    <scope>NUCLEOTIDE SEQUENCE</scope>
    <source>
        <strain evidence="1">CGMCC 1.10998</strain>
    </source>
</reference>
<organism evidence="1 2">
    <name type="scientific">Undibacterium terreum</name>
    <dbReference type="NCBI Taxonomy" id="1224302"/>
    <lineage>
        <taxon>Bacteria</taxon>
        <taxon>Pseudomonadati</taxon>
        <taxon>Pseudomonadota</taxon>
        <taxon>Betaproteobacteria</taxon>
        <taxon>Burkholderiales</taxon>
        <taxon>Oxalobacteraceae</taxon>
        <taxon>Undibacterium</taxon>
    </lineage>
</organism>
<sequence>MEKALTGSTDDILIGAFRPHGRVDVRIENGIIYSDAYGPFNIELIHALVRIQRRLVAQGKLTGPLGEVIHIFSSALAGREVVDVLTQAMDRANLEGRGRVGAAFLIGPEVEGISIMLPAILACYAKVGVPSRVFERLEDAENWIRGLLDAESAKNEAAKAISE</sequence>
<dbReference type="EMBL" id="BMED01000001">
    <property type="protein sequence ID" value="GGC70682.1"/>
    <property type="molecule type" value="Genomic_DNA"/>
</dbReference>
<dbReference type="RefSeq" id="WP_188565492.1">
    <property type="nucleotide sequence ID" value="NZ_BMED01000001.1"/>
</dbReference>
<dbReference type="Proteomes" id="UP000637423">
    <property type="component" value="Unassembled WGS sequence"/>
</dbReference>
<evidence type="ECO:0000313" key="1">
    <source>
        <dbReference type="EMBL" id="GGC70682.1"/>
    </source>
</evidence>
<keyword evidence="2" id="KW-1185">Reference proteome</keyword>
<evidence type="ECO:0000313" key="2">
    <source>
        <dbReference type="Proteomes" id="UP000637423"/>
    </source>
</evidence>
<comment type="caution">
    <text evidence="1">The sequence shown here is derived from an EMBL/GenBank/DDBJ whole genome shotgun (WGS) entry which is preliminary data.</text>
</comment>
<name>A0A916UFN8_9BURK</name>
<accession>A0A916UFN8</accession>